<evidence type="ECO:0000313" key="1">
    <source>
        <dbReference type="EMBL" id="KAB8074253.1"/>
    </source>
</evidence>
<organism evidence="1 2">
    <name type="scientific">Aspergillus leporis</name>
    <dbReference type="NCBI Taxonomy" id="41062"/>
    <lineage>
        <taxon>Eukaryota</taxon>
        <taxon>Fungi</taxon>
        <taxon>Dikarya</taxon>
        <taxon>Ascomycota</taxon>
        <taxon>Pezizomycotina</taxon>
        <taxon>Eurotiomycetes</taxon>
        <taxon>Eurotiomycetidae</taxon>
        <taxon>Eurotiales</taxon>
        <taxon>Aspergillaceae</taxon>
        <taxon>Aspergillus</taxon>
        <taxon>Aspergillus subgen. Circumdati</taxon>
    </lineage>
</organism>
<evidence type="ECO:0000313" key="2">
    <source>
        <dbReference type="Proteomes" id="UP000326565"/>
    </source>
</evidence>
<proteinExistence type="predicted"/>
<keyword evidence="2" id="KW-1185">Reference proteome</keyword>
<dbReference type="EMBL" id="ML732213">
    <property type="protein sequence ID" value="KAB8074253.1"/>
    <property type="molecule type" value="Genomic_DNA"/>
</dbReference>
<gene>
    <name evidence="1" type="ORF">BDV29DRAFT_174009</name>
</gene>
<sequence length="67" mass="7403">MMTERRSGKQFTAQGMGMGQLMEVCLICFALLFAMTMAVPLASDQTSDHSVPVRKKSSSRMSVLLLF</sequence>
<reference evidence="1 2" key="1">
    <citation type="submission" date="2019-04" db="EMBL/GenBank/DDBJ databases">
        <title>Friends and foes A comparative genomics study of 23 Aspergillus species from section Flavi.</title>
        <authorList>
            <consortium name="DOE Joint Genome Institute"/>
            <person name="Kjaerbolling I."/>
            <person name="Vesth T."/>
            <person name="Frisvad J.C."/>
            <person name="Nybo J.L."/>
            <person name="Theobald S."/>
            <person name="Kildgaard S."/>
            <person name="Isbrandt T."/>
            <person name="Kuo A."/>
            <person name="Sato A."/>
            <person name="Lyhne E.K."/>
            <person name="Kogle M.E."/>
            <person name="Wiebenga A."/>
            <person name="Kun R.S."/>
            <person name="Lubbers R.J."/>
            <person name="Makela M.R."/>
            <person name="Barry K."/>
            <person name="Chovatia M."/>
            <person name="Clum A."/>
            <person name="Daum C."/>
            <person name="Haridas S."/>
            <person name="He G."/>
            <person name="LaButti K."/>
            <person name="Lipzen A."/>
            <person name="Mondo S."/>
            <person name="Riley R."/>
            <person name="Salamov A."/>
            <person name="Simmons B.A."/>
            <person name="Magnuson J.K."/>
            <person name="Henrissat B."/>
            <person name="Mortensen U.H."/>
            <person name="Larsen T.O."/>
            <person name="Devries R.P."/>
            <person name="Grigoriev I.V."/>
            <person name="Machida M."/>
            <person name="Baker S.E."/>
            <person name="Andersen M.R."/>
        </authorList>
    </citation>
    <scope>NUCLEOTIDE SEQUENCE [LARGE SCALE GENOMIC DNA]</scope>
    <source>
        <strain evidence="1 2">CBS 151.66</strain>
    </source>
</reference>
<name>A0A5N5X0E9_9EURO</name>
<dbReference type="Proteomes" id="UP000326565">
    <property type="component" value="Unassembled WGS sequence"/>
</dbReference>
<protein>
    <submittedName>
        <fullName evidence="1">Uncharacterized protein</fullName>
    </submittedName>
</protein>
<accession>A0A5N5X0E9</accession>
<dbReference type="AlphaFoldDB" id="A0A5N5X0E9"/>
<feature type="non-terminal residue" evidence="1">
    <location>
        <position position="67"/>
    </location>
</feature>